<protein>
    <submittedName>
        <fullName evidence="2">Uncharacterized protein</fullName>
    </submittedName>
</protein>
<reference evidence="2" key="1">
    <citation type="submission" date="2024-06" db="EMBL/GenBank/DDBJ databases">
        <authorList>
            <consortium name="consrtm"/>
            <person name="Uemura M."/>
            <person name="Terahara T."/>
        </authorList>
    </citation>
    <scope>NUCLEOTIDE SEQUENCE</scope>
    <source>
        <strain evidence="2">KM77-8</strain>
    </source>
</reference>
<evidence type="ECO:0000313" key="2">
    <source>
        <dbReference type="EMBL" id="BFO19794.1"/>
    </source>
</evidence>
<dbReference type="AlphaFoldDB" id="A0AAT9HR04"/>
<feature type="region of interest" description="Disordered" evidence="1">
    <location>
        <begin position="47"/>
        <end position="70"/>
    </location>
</feature>
<evidence type="ECO:0000256" key="1">
    <source>
        <dbReference type="SAM" id="MobiDB-lite"/>
    </source>
</evidence>
<reference evidence="2" key="2">
    <citation type="submission" date="2024-07" db="EMBL/GenBank/DDBJ databases">
        <title>Streptomyces haneummycinica sp. nov., a new antibiotic-producing actinobacterium isolated from marine sediment.</title>
        <authorList>
            <person name="Uemura M."/>
            <person name="Hamada M."/>
            <person name="Hirano S."/>
            <person name="Kobayashi K."/>
            <person name="Ohshiro T."/>
            <person name="Kobayashi T."/>
            <person name="Terahara T."/>
        </authorList>
    </citation>
    <scope>NUCLEOTIDE SEQUENCE</scope>
    <source>
        <strain evidence="2">KM77-8</strain>
    </source>
</reference>
<organism evidence="2">
    <name type="scientific">Streptomyces haneummycinicus</name>
    <dbReference type="NCBI Taxonomy" id="3074435"/>
    <lineage>
        <taxon>Bacteria</taxon>
        <taxon>Bacillati</taxon>
        <taxon>Actinomycetota</taxon>
        <taxon>Actinomycetes</taxon>
        <taxon>Kitasatosporales</taxon>
        <taxon>Streptomycetaceae</taxon>
        <taxon>Streptomyces</taxon>
    </lineage>
</organism>
<feature type="compositionally biased region" description="Gly residues" evidence="1">
    <location>
        <begin position="51"/>
        <end position="60"/>
    </location>
</feature>
<gene>
    <name evidence="2" type="ORF">SHKM778_61820</name>
</gene>
<sequence>MPSGRVRAQRFGAAMVPSGRVPARGGFSAATVPSNRGRSCLPQCLKDLGGNPQGGMGGRRGTCREAPRRR</sequence>
<name>A0AAT9HR04_9ACTN</name>
<dbReference type="EMBL" id="AP035768">
    <property type="protein sequence ID" value="BFO19794.1"/>
    <property type="molecule type" value="Genomic_DNA"/>
</dbReference>
<proteinExistence type="predicted"/>
<accession>A0AAT9HR04</accession>